<dbReference type="Pfam" id="PF14765">
    <property type="entry name" value="PS-DH"/>
    <property type="match status" value="1"/>
</dbReference>
<feature type="region of interest" description="Disordered" evidence="10">
    <location>
        <begin position="1023"/>
        <end position="1044"/>
    </location>
</feature>
<dbReference type="InterPro" id="IPR049551">
    <property type="entry name" value="PKS_DH_C"/>
</dbReference>
<dbReference type="InterPro" id="IPR020841">
    <property type="entry name" value="PKS_Beta-ketoAc_synthase_dom"/>
</dbReference>
<dbReference type="InterPro" id="IPR020807">
    <property type="entry name" value="PKS_DH"/>
</dbReference>
<feature type="domain" description="PKS/mFAS DH" evidence="13">
    <location>
        <begin position="936"/>
        <end position="1210"/>
    </location>
</feature>
<evidence type="ECO:0000256" key="4">
    <source>
        <dbReference type="ARBA" id="ARBA00022553"/>
    </source>
</evidence>
<dbReference type="SUPFAM" id="SSF51735">
    <property type="entry name" value="NAD(P)-binding Rossmann-fold domains"/>
    <property type="match status" value="2"/>
</dbReference>
<dbReference type="SMART" id="SM00825">
    <property type="entry name" value="PKS_KS"/>
    <property type="match status" value="1"/>
</dbReference>
<feature type="domain" description="Carrier" evidence="11">
    <location>
        <begin position="1686"/>
        <end position="1761"/>
    </location>
</feature>
<feature type="region of interest" description="N-terminal hotdog fold" evidence="9">
    <location>
        <begin position="936"/>
        <end position="1058"/>
    </location>
</feature>
<dbReference type="PANTHER" id="PTHR43775:SF51">
    <property type="entry name" value="INACTIVE PHENOLPHTHIOCEROL SYNTHESIS POLYKETIDE SYNTHASE TYPE I PKS1-RELATED"/>
    <property type="match status" value="1"/>
</dbReference>
<dbReference type="Pfam" id="PF00109">
    <property type="entry name" value="ketoacyl-synt"/>
    <property type="match status" value="1"/>
</dbReference>
<dbReference type="PROSITE" id="PS00606">
    <property type="entry name" value="KS3_1"/>
    <property type="match status" value="1"/>
</dbReference>
<dbReference type="PANTHER" id="PTHR43775">
    <property type="entry name" value="FATTY ACID SYNTHASE"/>
    <property type="match status" value="1"/>
</dbReference>
<dbReference type="Gene3D" id="1.10.1200.10">
    <property type="entry name" value="ACP-like"/>
    <property type="match status" value="1"/>
</dbReference>
<evidence type="ECO:0000256" key="10">
    <source>
        <dbReference type="SAM" id="MobiDB-lite"/>
    </source>
</evidence>
<keyword evidence="6" id="KW-0045">Antibiotic biosynthesis</keyword>
<evidence type="ECO:0000259" key="11">
    <source>
        <dbReference type="PROSITE" id="PS50075"/>
    </source>
</evidence>
<dbReference type="Pfam" id="PF00698">
    <property type="entry name" value="Acyl_transf_1"/>
    <property type="match status" value="1"/>
</dbReference>
<dbReference type="PROSITE" id="PS50075">
    <property type="entry name" value="CARRIER"/>
    <property type="match status" value="1"/>
</dbReference>
<dbReference type="SMART" id="SM00827">
    <property type="entry name" value="PKS_AT"/>
    <property type="match status" value="1"/>
</dbReference>
<dbReference type="SUPFAM" id="SSF52151">
    <property type="entry name" value="FabD/lysophospholipase-like"/>
    <property type="match status" value="1"/>
</dbReference>
<organism evidence="14 15">
    <name type="scientific">Streptomyces yunnanensis</name>
    <dbReference type="NCBI Taxonomy" id="156453"/>
    <lineage>
        <taxon>Bacteria</taxon>
        <taxon>Bacillati</taxon>
        <taxon>Actinomycetota</taxon>
        <taxon>Actinomycetes</taxon>
        <taxon>Kitasatosporales</taxon>
        <taxon>Streptomycetaceae</taxon>
        <taxon>Streptomyces</taxon>
    </lineage>
</organism>
<evidence type="ECO:0000313" key="14">
    <source>
        <dbReference type="EMBL" id="WEB40709.1"/>
    </source>
</evidence>
<dbReference type="SUPFAM" id="SSF53901">
    <property type="entry name" value="Thiolase-like"/>
    <property type="match status" value="1"/>
</dbReference>
<dbReference type="RefSeq" id="WP_275307871.1">
    <property type="nucleotide sequence ID" value="NZ_CP095749.1"/>
</dbReference>
<reference evidence="14 15" key="1">
    <citation type="submission" date="2022-03" db="EMBL/GenBank/DDBJ databases">
        <title>Streptomyces yunnanensis P86,complete genome.</title>
        <authorList>
            <person name="Chen S."/>
            <person name="Zhang Q."/>
        </authorList>
    </citation>
    <scope>NUCLEOTIDE SEQUENCE [LARGE SCALE GENOMIC DNA]</scope>
    <source>
        <strain evidence="14 15">P86</strain>
    </source>
</reference>
<dbReference type="InterPro" id="IPR036736">
    <property type="entry name" value="ACP-like_sf"/>
</dbReference>
<dbReference type="InterPro" id="IPR050091">
    <property type="entry name" value="PKS_NRPS_Biosynth_Enz"/>
</dbReference>
<evidence type="ECO:0000259" key="12">
    <source>
        <dbReference type="PROSITE" id="PS52004"/>
    </source>
</evidence>
<dbReference type="Pfam" id="PF02801">
    <property type="entry name" value="Ketoacyl-synt_C"/>
    <property type="match status" value="1"/>
</dbReference>
<evidence type="ECO:0000256" key="7">
    <source>
        <dbReference type="ARBA" id="ARBA00023268"/>
    </source>
</evidence>
<dbReference type="Pfam" id="PF16197">
    <property type="entry name" value="KAsynt_C_assoc"/>
    <property type="match status" value="1"/>
</dbReference>
<dbReference type="InterPro" id="IPR032821">
    <property type="entry name" value="PKS_assoc"/>
</dbReference>
<dbReference type="PROSITE" id="PS52019">
    <property type="entry name" value="PKS_MFAS_DH"/>
    <property type="match status" value="1"/>
</dbReference>
<dbReference type="SMART" id="SM00826">
    <property type="entry name" value="PKS_DH"/>
    <property type="match status" value="1"/>
</dbReference>
<dbReference type="SMART" id="SM00822">
    <property type="entry name" value="PKS_KR"/>
    <property type="match status" value="1"/>
</dbReference>
<dbReference type="InterPro" id="IPR020806">
    <property type="entry name" value="PKS_PP-bd"/>
</dbReference>
<dbReference type="InterPro" id="IPR014043">
    <property type="entry name" value="Acyl_transferase_dom"/>
</dbReference>
<dbReference type="InterPro" id="IPR055123">
    <property type="entry name" value="SpnB-like_Rossmann"/>
</dbReference>
<comment type="pathway">
    <text evidence="2">Antibiotic biosynthesis.</text>
</comment>
<dbReference type="CDD" id="cd08956">
    <property type="entry name" value="KR_3_FAS_SDR_x"/>
    <property type="match status" value="1"/>
</dbReference>
<evidence type="ECO:0000256" key="6">
    <source>
        <dbReference type="ARBA" id="ARBA00023194"/>
    </source>
</evidence>
<dbReference type="Gene3D" id="3.30.70.3290">
    <property type="match status" value="1"/>
</dbReference>
<dbReference type="InterPro" id="IPR006162">
    <property type="entry name" value="Ppantetheine_attach_site"/>
</dbReference>
<dbReference type="Pfam" id="PF22953">
    <property type="entry name" value="SpnB_Rossmann"/>
    <property type="match status" value="1"/>
</dbReference>
<evidence type="ECO:0000256" key="5">
    <source>
        <dbReference type="ARBA" id="ARBA00022679"/>
    </source>
</evidence>
<dbReference type="InterPro" id="IPR015083">
    <property type="entry name" value="NorB/c/GfsB-D-like_docking"/>
</dbReference>
<dbReference type="PROSITE" id="PS52004">
    <property type="entry name" value="KS3_2"/>
    <property type="match status" value="1"/>
</dbReference>
<dbReference type="InterPro" id="IPR014031">
    <property type="entry name" value="Ketoacyl_synth_C"/>
</dbReference>
<evidence type="ECO:0000256" key="8">
    <source>
        <dbReference type="ARBA" id="ARBA00023315"/>
    </source>
</evidence>
<keyword evidence="5" id="KW-0808">Transferase</keyword>
<keyword evidence="3" id="KW-0596">Phosphopantetheine</keyword>
<dbReference type="Pfam" id="PF21089">
    <property type="entry name" value="PKS_DH_N"/>
    <property type="match status" value="1"/>
</dbReference>
<dbReference type="InterPro" id="IPR018201">
    <property type="entry name" value="Ketoacyl_synth_AS"/>
</dbReference>
<dbReference type="Gene3D" id="3.10.129.110">
    <property type="entry name" value="Polyketide synthase dehydratase"/>
    <property type="match status" value="1"/>
</dbReference>
<accession>A0ABY8A940</accession>
<keyword evidence="7" id="KW-0511">Multifunctional enzyme</keyword>
<dbReference type="SUPFAM" id="SSF47336">
    <property type="entry name" value="ACP-like"/>
    <property type="match status" value="1"/>
</dbReference>
<keyword evidence="15" id="KW-1185">Reference proteome</keyword>
<evidence type="ECO:0000259" key="13">
    <source>
        <dbReference type="PROSITE" id="PS52019"/>
    </source>
</evidence>
<dbReference type="CDD" id="cd00833">
    <property type="entry name" value="PKS"/>
    <property type="match status" value="1"/>
</dbReference>
<dbReference type="InterPro" id="IPR049900">
    <property type="entry name" value="PKS_mFAS_DH"/>
</dbReference>
<dbReference type="InterPro" id="IPR016036">
    <property type="entry name" value="Malonyl_transacylase_ACP-bd"/>
</dbReference>
<dbReference type="Pfam" id="PF08990">
    <property type="entry name" value="Docking"/>
    <property type="match status" value="1"/>
</dbReference>
<name>A0ABY8A940_9ACTN</name>
<proteinExistence type="predicted"/>
<feature type="region of interest" description="C-terminal hotdog fold" evidence="9">
    <location>
        <begin position="1071"/>
        <end position="1210"/>
    </location>
</feature>
<dbReference type="InterPro" id="IPR013968">
    <property type="entry name" value="PKS_KR"/>
</dbReference>
<keyword evidence="4" id="KW-0597">Phosphoprotein</keyword>
<dbReference type="SMART" id="SM01294">
    <property type="entry name" value="PKS_PP_betabranch"/>
    <property type="match status" value="1"/>
</dbReference>
<feature type="active site" description="Proton donor; for dehydratase activity" evidence="9">
    <location>
        <position position="1132"/>
    </location>
</feature>
<dbReference type="InterPro" id="IPR049552">
    <property type="entry name" value="PKS_DH_N"/>
</dbReference>
<dbReference type="SMART" id="SM00823">
    <property type="entry name" value="PKS_PP"/>
    <property type="match status" value="1"/>
</dbReference>
<sequence>MAASNEKVFEALRASLKETERLRQQHRQLTAAAREPIAIVGMACRYPGDVESPEDLWRLVDEGRDAVVGLPEDRGWDIEGLYHPDPDHPGTSYAREGGFVADAAEFDAEFFGISPREALAMDPQQRLLLEASWEVFERADIDLASVRGSRTGVFVGASYQGYGPGARQAPEGTEGYVLTGNASAVLSGRVAYTLGLEGPAVTLDTACSSSLVALHLACQVLRQQECTLALVGGAAVMANPGAFIEFSRQRGLAPDGRCKSFAEAADGTGWGEGVGVLLLERLSDARRNGHRVLALVRGSAINQDGASNGLSAPSGPAQQRVIRQALTNARLTPSDVDAVEAHGTGTRLGDPIEAQALLATYGQDREQPLLLGSLKSNIGHTQAASGVAGVIKMVQSMRHGVLPKTLHVDAPSSNVDWTAGAVSLLTERVDWPDAGRPRRAAVSSFGVSGTNAHVILEQAPAEDQDQDDNQADNQDEVAGEAPAVAGGVVPWTVSGKSQSALRAQAARLLSFVDARPGLNPVDVAFSLATTRTALGHRAVLVGAGRDDFRSGLAALASGASASGVVRGVVSEGRLAFLFSGQGSQRVGMGRELYESFPVFAAALDEVCGRFDADLERPLKDVLFGEGEGALLDQTAYTQPALFAVEVALFRLVESWGVKPDFVAGHSIGELAAAHVAGALSLEDACTLVAARGRLMQELPSGGAMVAVQAPEGEVAPLLVEGVSVAAVNGPTSVVVAGDEDAVLEIAAGFERQGRKTKRLAVSHAFHSPHMDGMLEEFRKVAEGLAYAAPRIPIVSNLTGAVVTGEEIGTADFWVRHVRQCVRFRDGIRALEDAGVTTYVELGPDGTLTALAQDCVSEPDGKAFVPVLRDGRPEAEALTTAVGRAYARGVSVDWSRALGNGRRVDLPTYAFQRERYWLDSGVDVADVASAGLVSAEHPLLGAAVELPEGLVFTGRLAVSSHGWLADHVVMGSVLLPGTAFVELAVHAGVRVGCGLLEELTLEAPLILPERGGVQLRVTVGEPDQTGARPVRVHSRPARGEDQPWTRHASGTLTAAAPAPTSGLGGVWPPAESVAVDVDGYYQRLVESGYGYGPAFQGLRAAWRCGDEVFAEVALPQANQADAARFGLHPALLDAALHAVGKGDFFADSGPVRLPFAWRGVALHGHGAGALRVRISPAGQDAVSVLVADGTGAPVASIESLVLRPLSVEQLNSAKAAHHDALFRVDWSELRTGPATARVALLDATEDLAAGLRDGGCAVQVGDDLAALAATDVPELVLVTAGGTAGPPHGDAVRAATHRALELVQRWLADERFGASRLVLMTRGAVATGADDELSDLAGAAVWGLIRSAQSEHPDRFVLVDTDGRAVSHQALGAALATGEPQLAVRKGAVLGARLARVGQPVQDAAPKLDPAGTALVTGATGTLGRLVSRHLVTAYGVRRLLLTSRRGEAAPGAKELVVELAELGAEARVAACDVADRDALAALLAEVPAEHPLTAVVHTAGVLDDGVLEGLTPERIDTVLRPKVDAALNLHELTGDTDLAMFALFSSAAATMGSAGQANYAAANAFLDALARHRADQGRPAVSLAWGLWAQAGGMAGDLGDTDLTRMQRSGVGGLTPELGLALFDAAHTLAEPAVVPISLDIDAVRAPVPALLRGLIRGATRPAAVATEGPSLRERLAGLTVAEREAVLLDVVRAHAATVLGHASAQAVEEDKTFGDLGFDSLTAVELRNGLTAATGLRLPATLIFDYPTPAALADYLLTELPVENTQLAVFGDLDRLEVALSAITAEDTRTQLAGRLRKLLAQVDTPRADGPAAVDNLDEATDDELYALLDGDLGAS</sequence>
<gene>
    <name evidence="14" type="ORF">MOV08_16410</name>
</gene>
<evidence type="ECO:0000256" key="2">
    <source>
        <dbReference type="ARBA" id="ARBA00004792"/>
    </source>
</evidence>
<dbReference type="Pfam" id="PF00550">
    <property type="entry name" value="PP-binding"/>
    <property type="match status" value="1"/>
</dbReference>
<dbReference type="Pfam" id="PF08659">
    <property type="entry name" value="KR"/>
    <property type="match status" value="1"/>
</dbReference>
<dbReference type="SUPFAM" id="SSF55048">
    <property type="entry name" value="Probable ACP-binding domain of malonyl-CoA ACP transacylase"/>
    <property type="match status" value="1"/>
</dbReference>
<dbReference type="Gene3D" id="3.40.47.10">
    <property type="match status" value="1"/>
</dbReference>
<dbReference type="InterPro" id="IPR016039">
    <property type="entry name" value="Thiolase-like"/>
</dbReference>
<feature type="domain" description="Ketosynthase family 3 (KS3)" evidence="12">
    <location>
        <begin position="34"/>
        <end position="458"/>
    </location>
</feature>
<dbReference type="InterPro" id="IPR016035">
    <property type="entry name" value="Acyl_Trfase/lysoPLipase"/>
</dbReference>
<dbReference type="Gene3D" id="3.40.366.10">
    <property type="entry name" value="Malonyl-Coenzyme A Acyl Carrier Protein, domain 2"/>
    <property type="match status" value="1"/>
</dbReference>
<dbReference type="InterPro" id="IPR057326">
    <property type="entry name" value="KR_dom"/>
</dbReference>
<dbReference type="PROSITE" id="PS00012">
    <property type="entry name" value="PHOSPHOPANTETHEINE"/>
    <property type="match status" value="1"/>
</dbReference>
<evidence type="ECO:0000256" key="1">
    <source>
        <dbReference type="ARBA" id="ARBA00001957"/>
    </source>
</evidence>
<dbReference type="InterPro" id="IPR001227">
    <property type="entry name" value="Ac_transferase_dom_sf"/>
</dbReference>
<evidence type="ECO:0000313" key="15">
    <source>
        <dbReference type="Proteomes" id="UP001218629"/>
    </source>
</evidence>
<comment type="cofactor">
    <cofactor evidence="1">
        <name>pantetheine 4'-phosphate</name>
        <dbReference type="ChEBI" id="CHEBI:47942"/>
    </cofactor>
</comment>
<dbReference type="InterPro" id="IPR042104">
    <property type="entry name" value="PKS_dehydratase_sf"/>
</dbReference>
<keyword evidence="8" id="KW-0012">Acyltransferase</keyword>
<dbReference type="EMBL" id="CP095749">
    <property type="protein sequence ID" value="WEB40709.1"/>
    <property type="molecule type" value="Genomic_DNA"/>
</dbReference>
<feature type="active site" description="Proton acceptor; for dehydratase activity" evidence="9">
    <location>
        <position position="966"/>
    </location>
</feature>
<evidence type="ECO:0000256" key="9">
    <source>
        <dbReference type="PROSITE-ProRule" id="PRU01363"/>
    </source>
</evidence>
<dbReference type="InterPro" id="IPR014030">
    <property type="entry name" value="Ketoacyl_synth_N"/>
</dbReference>
<dbReference type="InterPro" id="IPR009081">
    <property type="entry name" value="PP-bd_ACP"/>
</dbReference>
<evidence type="ECO:0000256" key="3">
    <source>
        <dbReference type="ARBA" id="ARBA00022450"/>
    </source>
</evidence>
<dbReference type="Gene3D" id="3.40.50.720">
    <property type="entry name" value="NAD(P)-binding Rossmann-like Domain"/>
    <property type="match status" value="1"/>
</dbReference>
<dbReference type="Proteomes" id="UP001218629">
    <property type="component" value="Chromosome"/>
</dbReference>
<dbReference type="InterPro" id="IPR036291">
    <property type="entry name" value="NAD(P)-bd_dom_sf"/>
</dbReference>
<protein>
    <submittedName>
        <fullName evidence="14">SDR family NAD(P)-dependent oxidoreductase</fullName>
    </submittedName>
</protein>